<accession>A0A7K3VSC1</accession>
<reference evidence="1 2" key="1">
    <citation type="submission" date="2019-12" db="EMBL/GenBank/DDBJ databases">
        <title>Rhizobium genotypes associated with high levels of biological nitrogen fixation by grain legumes in a temperate-maritime cropping system.</title>
        <authorList>
            <person name="Maluk M."/>
            <person name="Francesc Ferrando Molina F."/>
            <person name="Lopez Del Egido L."/>
            <person name="Lafos M."/>
            <person name="Langarica-Fuentes A."/>
            <person name="Gebre Yohannes G."/>
            <person name="Young M.W."/>
            <person name="Martin P."/>
            <person name="Gantlett R."/>
            <person name="Kenicer G."/>
            <person name="Hawes C."/>
            <person name="Begg G.S."/>
            <person name="Quilliam R.S."/>
            <person name="Squire G.R."/>
            <person name="Poole P.S."/>
            <person name="Young P.W."/>
            <person name="Iannetta P.M."/>
            <person name="James E.K."/>
        </authorList>
    </citation>
    <scope>NUCLEOTIDE SEQUENCE [LARGE SCALE GENOMIC DNA]</scope>
    <source>
        <strain evidence="1 2">JHI54</strain>
    </source>
</reference>
<gene>
    <name evidence="1" type="ORF">GR257_33895</name>
</gene>
<protein>
    <submittedName>
        <fullName evidence="1">Uncharacterized protein</fullName>
    </submittedName>
</protein>
<dbReference type="RefSeq" id="WP_164049796.1">
    <property type="nucleotide sequence ID" value="NZ_WUFV01000032.1"/>
</dbReference>
<name>A0A7K3VSC1_RHILE</name>
<dbReference type="EMBL" id="WUFV01000032">
    <property type="protein sequence ID" value="NEK19762.1"/>
    <property type="molecule type" value="Genomic_DNA"/>
</dbReference>
<organism evidence="1 2">
    <name type="scientific">Rhizobium leguminosarum</name>
    <dbReference type="NCBI Taxonomy" id="384"/>
    <lineage>
        <taxon>Bacteria</taxon>
        <taxon>Pseudomonadati</taxon>
        <taxon>Pseudomonadota</taxon>
        <taxon>Alphaproteobacteria</taxon>
        <taxon>Hyphomicrobiales</taxon>
        <taxon>Rhizobiaceae</taxon>
        <taxon>Rhizobium/Agrobacterium group</taxon>
        <taxon>Rhizobium</taxon>
    </lineage>
</organism>
<proteinExistence type="predicted"/>
<evidence type="ECO:0000313" key="1">
    <source>
        <dbReference type="EMBL" id="NEK19762.1"/>
    </source>
</evidence>
<evidence type="ECO:0000313" key="2">
    <source>
        <dbReference type="Proteomes" id="UP000471705"/>
    </source>
</evidence>
<sequence length="175" mass="19543">MPSNDSLMLYANFAGFRLAVIANRACCDGDFSRELNDRLIDGLDAAIDQVRTILELERRRLDGSDECAGDQLAGEREIFGRFTIDLLDELDIDHDTHEYRINGGRWTNALIVDDSGVYVDYPELIPLGSEELGSLAPILVAIWMETGVAIRAGRVEDGQIRFLHPNHAAQDLRRA</sequence>
<comment type="caution">
    <text evidence="1">The sequence shown here is derived from an EMBL/GenBank/DDBJ whole genome shotgun (WGS) entry which is preliminary data.</text>
</comment>
<dbReference type="AlphaFoldDB" id="A0A7K3VSC1"/>
<dbReference type="Proteomes" id="UP000471705">
    <property type="component" value="Unassembled WGS sequence"/>
</dbReference>